<evidence type="ECO:0000313" key="9">
    <source>
        <dbReference type="Proteomes" id="UP000660668"/>
    </source>
</evidence>
<evidence type="ECO:0000256" key="4">
    <source>
        <dbReference type="ARBA" id="ARBA00022989"/>
    </source>
</evidence>
<keyword evidence="5 6" id="KW-0472">Membrane</keyword>
<feature type="transmembrane region" description="Helical" evidence="6">
    <location>
        <begin position="256"/>
        <end position="276"/>
    </location>
</feature>
<evidence type="ECO:0000256" key="5">
    <source>
        <dbReference type="ARBA" id="ARBA00023136"/>
    </source>
</evidence>
<dbReference type="PANTHER" id="PTHR32322">
    <property type="entry name" value="INNER MEMBRANE TRANSPORTER"/>
    <property type="match status" value="1"/>
</dbReference>
<dbReference type="EMBL" id="JADKPO010000018">
    <property type="protein sequence ID" value="MBF4768881.1"/>
    <property type="molecule type" value="Genomic_DNA"/>
</dbReference>
<keyword evidence="4 6" id="KW-1133">Transmembrane helix</keyword>
<accession>A0A930YHP8</accession>
<feature type="transmembrane region" description="Helical" evidence="6">
    <location>
        <begin position="192"/>
        <end position="212"/>
    </location>
</feature>
<feature type="transmembrane region" description="Helical" evidence="6">
    <location>
        <begin position="48"/>
        <end position="67"/>
    </location>
</feature>
<feature type="transmembrane region" description="Helical" evidence="6">
    <location>
        <begin position="79"/>
        <end position="99"/>
    </location>
</feature>
<dbReference type="RefSeq" id="WP_194697033.1">
    <property type="nucleotide sequence ID" value="NZ_JADKPO010000018.1"/>
</dbReference>
<evidence type="ECO:0000256" key="2">
    <source>
        <dbReference type="ARBA" id="ARBA00007362"/>
    </source>
</evidence>
<dbReference type="InterPro" id="IPR050638">
    <property type="entry name" value="AA-Vitamin_Transporters"/>
</dbReference>
<evidence type="ECO:0000256" key="3">
    <source>
        <dbReference type="ARBA" id="ARBA00022692"/>
    </source>
</evidence>
<organism evidence="8 9">
    <name type="scientific">Nocardioides agariphilus</name>
    <dbReference type="NCBI Taxonomy" id="433664"/>
    <lineage>
        <taxon>Bacteria</taxon>
        <taxon>Bacillati</taxon>
        <taxon>Actinomycetota</taxon>
        <taxon>Actinomycetes</taxon>
        <taxon>Propionibacteriales</taxon>
        <taxon>Nocardioidaceae</taxon>
        <taxon>Nocardioides</taxon>
    </lineage>
</organism>
<comment type="subcellular location">
    <subcellularLocation>
        <location evidence="1">Membrane</location>
        <topology evidence="1">Multi-pass membrane protein</topology>
    </subcellularLocation>
</comment>
<feature type="domain" description="EamA" evidence="7">
    <location>
        <begin position="164"/>
        <end position="299"/>
    </location>
</feature>
<comment type="similarity">
    <text evidence="2">Belongs to the EamA transporter family.</text>
</comment>
<gene>
    <name evidence="8" type="ORF">ISU10_14030</name>
</gene>
<keyword evidence="3 6" id="KW-0812">Transmembrane</keyword>
<dbReference type="PANTHER" id="PTHR32322:SF2">
    <property type="entry name" value="EAMA DOMAIN-CONTAINING PROTEIN"/>
    <property type="match status" value="1"/>
</dbReference>
<feature type="transmembrane region" description="Helical" evidence="6">
    <location>
        <begin position="282"/>
        <end position="301"/>
    </location>
</feature>
<feature type="transmembrane region" description="Helical" evidence="6">
    <location>
        <begin position="7"/>
        <end position="28"/>
    </location>
</feature>
<reference evidence="8" key="1">
    <citation type="submission" date="2020-11" db="EMBL/GenBank/DDBJ databases">
        <title>Nocardioides cynanchi sp. nov., isolated from soil of rhizosphere of Cynanchum wilfordii.</title>
        <authorList>
            <person name="Lee J.-S."/>
            <person name="Suh M.K."/>
            <person name="Kim J.-S."/>
        </authorList>
    </citation>
    <scope>NUCLEOTIDE SEQUENCE</scope>
    <source>
        <strain evidence="8">KCTC 19276</strain>
    </source>
</reference>
<evidence type="ECO:0000256" key="6">
    <source>
        <dbReference type="SAM" id="Phobius"/>
    </source>
</evidence>
<proteinExistence type="inferred from homology"/>
<dbReference type="SUPFAM" id="SSF103481">
    <property type="entry name" value="Multidrug resistance efflux transporter EmrE"/>
    <property type="match status" value="2"/>
</dbReference>
<feature type="transmembrane region" description="Helical" evidence="6">
    <location>
        <begin position="227"/>
        <end position="249"/>
    </location>
</feature>
<protein>
    <submittedName>
        <fullName evidence="8">EamA family transporter</fullName>
    </submittedName>
</protein>
<dbReference type="Proteomes" id="UP000660668">
    <property type="component" value="Unassembled WGS sequence"/>
</dbReference>
<evidence type="ECO:0000313" key="8">
    <source>
        <dbReference type="EMBL" id="MBF4768881.1"/>
    </source>
</evidence>
<dbReference type="AlphaFoldDB" id="A0A930YHP8"/>
<feature type="transmembrane region" description="Helical" evidence="6">
    <location>
        <begin position="105"/>
        <end position="124"/>
    </location>
</feature>
<evidence type="ECO:0000259" key="7">
    <source>
        <dbReference type="Pfam" id="PF00892"/>
    </source>
</evidence>
<dbReference type="GO" id="GO:0016020">
    <property type="term" value="C:membrane"/>
    <property type="evidence" value="ECO:0007669"/>
    <property type="project" value="UniProtKB-SubCell"/>
</dbReference>
<dbReference type="InterPro" id="IPR037185">
    <property type="entry name" value="EmrE-like"/>
</dbReference>
<feature type="domain" description="EamA" evidence="7">
    <location>
        <begin position="23"/>
        <end position="151"/>
    </location>
</feature>
<evidence type="ECO:0000256" key="1">
    <source>
        <dbReference type="ARBA" id="ARBA00004141"/>
    </source>
</evidence>
<sequence length="322" mass="33751">MTAPPAVATVPPAAWLVAVALGIVYVVWGSTYLAIRVLVEDLPPFASASWRYLVAGLLLGAVLALRGGVRRLRVARRELVGCAALGLLLPALGNGLVMLGEQKGAPSGIAALLIAAVPLWVIVYRRLTGDRPSARTLLGVLLGFAGLVVLIASQGISGDVPVVACLIIMGATVFWSLGSWSQPRLPLPKDAFVLAVYEMLFGSVWLLLLAAVRGEHLLPTSAPLDAWLAWAYLVTFGSVVAFTAYVWVLSVAPISLVATYAYVNPVVAVFLGWLILSEAVTMPIVIGGAVVVGAVAIVVSAERQKAQADQASTRSTALRVTE</sequence>
<dbReference type="InterPro" id="IPR000620">
    <property type="entry name" value="EamA_dom"/>
</dbReference>
<feature type="transmembrane region" description="Helical" evidence="6">
    <location>
        <begin position="136"/>
        <end position="154"/>
    </location>
</feature>
<dbReference type="Pfam" id="PF00892">
    <property type="entry name" value="EamA"/>
    <property type="match status" value="2"/>
</dbReference>
<comment type="caution">
    <text evidence="8">The sequence shown here is derived from an EMBL/GenBank/DDBJ whole genome shotgun (WGS) entry which is preliminary data.</text>
</comment>
<dbReference type="Gene3D" id="1.10.3730.20">
    <property type="match status" value="1"/>
</dbReference>
<keyword evidence="9" id="KW-1185">Reference proteome</keyword>
<name>A0A930YHP8_9ACTN</name>
<feature type="transmembrane region" description="Helical" evidence="6">
    <location>
        <begin position="160"/>
        <end position="180"/>
    </location>
</feature>